<dbReference type="EMBL" id="RZGK01000013">
    <property type="protein sequence ID" value="KAF9694726.1"/>
    <property type="molecule type" value="Genomic_DNA"/>
</dbReference>
<dbReference type="AlphaFoldDB" id="A0A8H7J056"/>
<evidence type="ECO:0000313" key="1">
    <source>
        <dbReference type="EMBL" id="KAF9694726.1"/>
    </source>
</evidence>
<proteinExistence type="predicted"/>
<comment type="caution">
    <text evidence="1">The sequence shown here is derived from an EMBL/GenBank/DDBJ whole genome shotgun (WGS) entry which is preliminary data.</text>
</comment>
<evidence type="ECO:0000313" key="2">
    <source>
        <dbReference type="Proteomes" id="UP000651452"/>
    </source>
</evidence>
<reference evidence="1" key="1">
    <citation type="submission" date="2018-12" db="EMBL/GenBank/DDBJ databases">
        <authorList>
            <person name="Syme R.A."/>
            <person name="Farfan-Caceres L."/>
            <person name="Lichtenzveig J."/>
        </authorList>
    </citation>
    <scope>NUCLEOTIDE SEQUENCE</scope>
    <source>
        <strain evidence="1">Al4</strain>
    </source>
</reference>
<dbReference type="Proteomes" id="UP000651452">
    <property type="component" value="Unassembled WGS sequence"/>
</dbReference>
<protein>
    <submittedName>
        <fullName evidence="1">Uncharacterized protein</fullName>
    </submittedName>
</protein>
<gene>
    <name evidence="1" type="ORF">EKO04_007397</name>
</gene>
<organism evidence="1 2">
    <name type="scientific">Ascochyta lentis</name>
    <dbReference type="NCBI Taxonomy" id="205686"/>
    <lineage>
        <taxon>Eukaryota</taxon>
        <taxon>Fungi</taxon>
        <taxon>Dikarya</taxon>
        <taxon>Ascomycota</taxon>
        <taxon>Pezizomycotina</taxon>
        <taxon>Dothideomycetes</taxon>
        <taxon>Pleosporomycetidae</taxon>
        <taxon>Pleosporales</taxon>
        <taxon>Pleosporineae</taxon>
        <taxon>Didymellaceae</taxon>
        <taxon>Ascochyta</taxon>
    </lineage>
</organism>
<dbReference type="OrthoDB" id="3781461at2759"/>
<name>A0A8H7J056_9PLEO</name>
<reference evidence="1" key="2">
    <citation type="submission" date="2020-09" db="EMBL/GenBank/DDBJ databases">
        <title>Reference genome assembly for Australian Ascochyta lentis isolate Al4.</title>
        <authorList>
            <person name="Lee R.C."/>
            <person name="Farfan-Caceres L.M."/>
            <person name="Debler J.W."/>
            <person name="Williams A.H."/>
            <person name="Henares B.M."/>
        </authorList>
    </citation>
    <scope>NUCLEOTIDE SEQUENCE</scope>
    <source>
        <strain evidence="1">Al4</strain>
    </source>
</reference>
<accession>A0A8H7J056</accession>
<sequence length="144" mass="16058">MQFALLPHREIPPWLHHNNRLHELPPTADPISHHYVQRLHSNSSGRDLEASQLPPRHPLGHLRFAIEMGRGGYDTTQPGEKKSSMGDAALYWINQDRKKREEAAAVSAAEDAEKKLIKSKKSRGIMAAKKAAKQAAVESEPADC</sequence>
<keyword evidence="2" id="KW-1185">Reference proteome</keyword>